<dbReference type="SUPFAM" id="SSF46894">
    <property type="entry name" value="C-terminal effector domain of the bipartite response regulators"/>
    <property type="match status" value="1"/>
</dbReference>
<evidence type="ECO:0000259" key="6">
    <source>
        <dbReference type="PROSITE" id="PS50043"/>
    </source>
</evidence>
<protein>
    <submittedName>
        <fullName evidence="7">Response regulator transcription factor</fullName>
    </submittedName>
</protein>
<organism evidence="7 8">
    <name type="scientific">Lysobacter hankyongensis</name>
    <dbReference type="NCBI Taxonomy" id="1176535"/>
    <lineage>
        <taxon>Bacteria</taxon>
        <taxon>Pseudomonadati</taxon>
        <taxon>Pseudomonadota</taxon>
        <taxon>Gammaproteobacteria</taxon>
        <taxon>Lysobacterales</taxon>
        <taxon>Lysobacteraceae</taxon>
        <taxon>Lysobacter</taxon>
    </lineage>
</organism>
<evidence type="ECO:0000256" key="4">
    <source>
        <dbReference type="SAM" id="MobiDB-lite"/>
    </source>
</evidence>
<feature type="transmembrane region" description="Helical" evidence="5">
    <location>
        <begin position="59"/>
        <end position="78"/>
    </location>
</feature>
<evidence type="ECO:0000256" key="1">
    <source>
        <dbReference type="ARBA" id="ARBA00023015"/>
    </source>
</evidence>
<dbReference type="InterPro" id="IPR000792">
    <property type="entry name" value="Tscrpt_reg_LuxR_C"/>
</dbReference>
<keyword evidence="3" id="KW-0804">Transcription</keyword>
<keyword evidence="2" id="KW-0238">DNA-binding</keyword>
<dbReference type="InterPro" id="IPR036388">
    <property type="entry name" value="WH-like_DNA-bd_sf"/>
</dbReference>
<evidence type="ECO:0000256" key="2">
    <source>
        <dbReference type="ARBA" id="ARBA00023125"/>
    </source>
</evidence>
<gene>
    <name evidence="7" type="ORF">GCM10023307_23750</name>
</gene>
<keyword evidence="5" id="KW-0812">Transmembrane</keyword>
<dbReference type="PANTHER" id="PTHR44688:SF16">
    <property type="entry name" value="DNA-BINDING TRANSCRIPTIONAL ACTIVATOR DEVR_DOSR"/>
    <property type="match status" value="1"/>
</dbReference>
<keyword evidence="5" id="KW-0472">Membrane</keyword>
<evidence type="ECO:0000256" key="5">
    <source>
        <dbReference type="SAM" id="Phobius"/>
    </source>
</evidence>
<dbReference type="InterPro" id="IPR016032">
    <property type="entry name" value="Sig_transdc_resp-reg_C-effctor"/>
</dbReference>
<dbReference type="Proteomes" id="UP001499959">
    <property type="component" value="Unassembled WGS sequence"/>
</dbReference>
<dbReference type="PRINTS" id="PR00038">
    <property type="entry name" value="HTHLUXR"/>
</dbReference>
<name>A0ABP9BPV5_9GAMM</name>
<evidence type="ECO:0000256" key="3">
    <source>
        <dbReference type="ARBA" id="ARBA00023163"/>
    </source>
</evidence>
<evidence type="ECO:0000313" key="8">
    <source>
        <dbReference type="Proteomes" id="UP001499959"/>
    </source>
</evidence>
<dbReference type="PANTHER" id="PTHR44688">
    <property type="entry name" value="DNA-BINDING TRANSCRIPTIONAL ACTIVATOR DEVR_DOSR"/>
    <property type="match status" value="1"/>
</dbReference>
<evidence type="ECO:0000313" key="7">
    <source>
        <dbReference type="EMBL" id="GAA4797141.1"/>
    </source>
</evidence>
<accession>A0ABP9BPV5</accession>
<feature type="region of interest" description="Disordered" evidence="4">
    <location>
        <begin position="1"/>
        <end position="21"/>
    </location>
</feature>
<keyword evidence="8" id="KW-1185">Reference proteome</keyword>
<feature type="domain" description="HTH luxR-type" evidence="6">
    <location>
        <begin position="92"/>
        <end position="159"/>
    </location>
</feature>
<dbReference type="Pfam" id="PF00196">
    <property type="entry name" value="GerE"/>
    <property type="match status" value="1"/>
</dbReference>
<proteinExistence type="predicted"/>
<keyword evidence="1" id="KW-0805">Transcription regulation</keyword>
<reference evidence="8" key="1">
    <citation type="journal article" date="2019" name="Int. J. Syst. Evol. Microbiol.">
        <title>The Global Catalogue of Microorganisms (GCM) 10K type strain sequencing project: providing services to taxonomists for standard genome sequencing and annotation.</title>
        <authorList>
            <consortium name="The Broad Institute Genomics Platform"/>
            <consortium name="The Broad Institute Genome Sequencing Center for Infectious Disease"/>
            <person name="Wu L."/>
            <person name="Ma J."/>
        </authorList>
    </citation>
    <scope>NUCLEOTIDE SEQUENCE [LARGE SCALE GENOMIC DNA]</scope>
    <source>
        <strain evidence="8">JCM 18204</strain>
    </source>
</reference>
<dbReference type="Gene3D" id="1.10.10.10">
    <property type="entry name" value="Winged helix-like DNA-binding domain superfamily/Winged helix DNA-binding domain"/>
    <property type="match status" value="1"/>
</dbReference>
<sequence>MDRQAAIDWPAHAAPPPRNGAGDRQMWKRAIYYGALLAAGTLALQWLDYQRLARAHSDAIYIFLIAAGFLALGVWLGARALGAGKPPPFDGNPQAVASLGISPRELTVLQALAAGQSNKEIAALLEVSPNTVKTHVARLFEKLGARRRTEAIHRARSLGILP</sequence>
<feature type="transmembrane region" description="Helical" evidence="5">
    <location>
        <begin position="30"/>
        <end position="47"/>
    </location>
</feature>
<keyword evidence="5" id="KW-1133">Transmembrane helix</keyword>
<dbReference type="PROSITE" id="PS50043">
    <property type="entry name" value="HTH_LUXR_2"/>
    <property type="match status" value="1"/>
</dbReference>
<dbReference type="CDD" id="cd06170">
    <property type="entry name" value="LuxR_C_like"/>
    <property type="match status" value="1"/>
</dbReference>
<comment type="caution">
    <text evidence="7">The sequence shown here is derived from an EMBL/GenBank/DDBJ whole genome shotgun (WGS) entry which is preliminary data.</text>
</comment>
<dbReference type="PROSITE" id="PS00622">
    <property type="entry name" value="HTH_LUXR_1"/>
    <property type="match status" value="1"/>
</dbReference>
<dbReference type="EMBL" id="BAABJE010000012">
    <property type="protein sequence ID" value="GAA4797141.1"/>
    <property type="molecule type" value="Genomic_DNA"/>
</dbReference>
<dbReference type="SMART" id="SM00421">
    <property type="entry name" value="HTH_LUXR"/>
    <property type="match status" value="1"/>
</dbReference>